<comment type="caution">
    <text evidence="2">The sequence shown here is derived from an EMBL/GenBank/DDBJ whole genome shotgun (WGS) entry which is preliminary data.</text>
</comment>
<evidence type="ECO:0000313" key="2">
    <source>
        <dbReference type="EMBL" id="GAL63564.1"/>
    </source>
</evidence>
<dbReference type="OrthoDB" id="8584394at2"/>
<dbReference type="AlphaFoldDB" id="A0A090VJQ6"/>
<dbReference type="RefSeq" id="WP_042505334.1">
    <property type="nucleotide sequence ID" value="NZ_BBNQ01000012.1"/>
</dbReference>
<accession>A0A090VJQ6</accession>
<evidence type="ECO:0000313" key="3">
    <source>
        <dbReference type="Proteomes" id="UP000029644"/>
    </source>
</evidence>
<dbReference type="Proteomes" id="UP000029644">
    <property type="component" value="Unassembled WGS sequence"/>
</dbReference>
<sequence length="320" mass="36076">MALKKLIINTVITTIIYQTSCFSFQIKDLTHSKQENNYPDNIIFEAPGQNPEGITFNAISNVFYLSAINQNPSIIIVDIDGNTTTFSNDKEATSRSSFGLKTDTKNNRLIACTNGPKIGNINIYNLNNGILEQVINLASLLPKKERYQINDLIVDNNNVIYITGRMEDAIYKIDTNLNASVFFQKDGYTKPNGIVYHPDGFLLVSYSHQNSSLVKIPIDTPEKAELIRINNYDFKGFDGMLLNEVGRLVGVTFAPDANGNHAVIELKSDDNWKTADITNSKKTKQSTTITQVKPNIYYVINQDWKDRNAKKWTLEKVTFN</sequence>
<dbReference type="Pfam" id="PF08450">
    <property type="entry name" value="SGL"/>
    <property type="match status" value="1"/>
</dbReference>
<evidence type="ECO:0000259" key="1">
    <source>
        <dbReference type="Pfam" id="PF08450"/>
    </source>
</evidence>
<dbReference type="PANTHER" id="PTHR31460:SF3">
    <property type="entry name" value="MESOCENTIN"/>
    <property type="match status" value="1"/>
</dbReference>
<dbReference type="Gene3D" id="2.120.10.30">
    <property type="entry name" value="TolB, C-terminal domain"/>
    <property type="match status" value="1"/>
</dbReference>
<dbReference type="PANTHER" id="PTHR31460">
    <property type="match status" value="1"/>
</dbReference>
<dbReference type="InterPro" id="IPR011042">
    <property type="entry name" value="6-blade_b-propeller_TolB-like"/>
</dbReference>
<protein>
    <submittedName>
        <fullName evidence="2">Expressed protein</fullName>
    </submittedName>
</protein>
<dbReference type="InterPro" id="IPR013658">
    <property type="entry name" value="SGL"/>
</dbReference>
<reference evidence="2 3" key="1">
    <citation type="journal article" date="2014" name="Genome Announc.">
        <title>Draft Genome Sequences of Marine Flavobacterium Algibacter lectus Strains SS8 and NR4.</title>
        <authorList>
            <person name="Takatani N."/>
            <person name="Nakanishi M."/>
            <person name="Meirelles P."/>
            <person name="Mino S."/>
            <person name="Suda W."/>
            <person name="Oshima K."/>
            <person name="Hattori M."/>
            <person name="Ohkuma M."/>
            <person name="Hosokawa M."/>
            <person name="Miyashita K."/>
            <person name="Thompson F.L."/>
            <person name="Niwa A."/>
            <person name="Sawabe T."/>
            <person name="Sawabe T."/>
        </authorList>
    </citation>
    <scope>NUCLEOTIDE SEQUENCE [LARGE SCALE GENOMIC DNA]</scope>
    <source>
        <strain evidence="2 3">JCM 19300</strain>
    </source>
</reference>
<dbReference type="InterPro" id="IPR053224">
    <property type="entry name" value="Sensory_adhesion_molecule"/>
</dbReference>
<feature type="domain" description="SMP-30/Gluconolactonase/LRE-like region" evidence="1">
    <location>
        <begin position="51"/>
        <end position="250"/>
    </location>
</feature>
<gene>
    <name evidence="2" type="ORF">JCM19300_1913</name>
</gene>
<proteinExistence type="predicted"/>
<dbReference type="SUPFAM" id="SSF101898">
    <property type="entry name" value="NHL repeat"/>
    <property type="match status" value="1"/>
</dbReference>
<name>A0A090VJQ6_9FLAO</name>
<organism evidence="2 3">
    <name type="scientific">Algibacter lectus</name>
    <dbReference type="NCBI Taxonomy" id="221126"/>
    <lineage>
        <taxon>Bacteria</taxon>
        <taxon>Pseudomonadati</taxon>
        <taxon>Bacteroidota</taxon>
        <taxon>Flavobacteriia</taxon>
        <taxon>Flavobacteriales</taxon>
        <taxon>Flavobacteriaceae</taxon>
        <taxon>Algibacter</taxon>
    </lineage>
</organism>
<dbReference type="EMBL" id="BBNQ01000012">
    <property type="protein sequence ID" value="GAL63564.1"/>
    <property type="molecule type" value="Genomic_DNA"/>
</dbReference>